<dbReference type="Pfam" id="PF13966">
    <property type="entry name" value="zf-RVT"/>
    <property type="match status" value="1"/>
</dbReference>
<feature type="domain" description="Reverse transcriptase zinc-binding" evidence="1">
    <location>
        <begin position="309"/>
        <end position="394"/>
    </location>
</feature>
<gene>
    <name evidence="2" type="ORF">SHERM_13563</name>
</gene>
<dbReference type="OrthoDB" id="1751077at2759"/>
<evidence type="ECO:0000313" key="2">
    <source>
        <dbReference type="EMBL" id="CAA0813004.1"/>
    </source>
</evidence>
<protein>
    <recommendedName>
        <fullName evidence="1">Reverse transcriptase zinc-binding domain-containing protein</fullName>
    </recommendedName>
</protein>
<sequence length="501" mass="57051">MASGLKVSSSKTQIFFSSSVAEDSRCDIAMRLGYAQVEDLGMYLGMPLIHRRVTTATYAGILEKAESRLAGWKGRSLSAAGRLTLTRSALSSFPYYAIQAVALPSTICNRLDQCGRTFLWGGSTDQRKPHLVPWEDICQPLDCGGLGLKQSKFMNEALLMNLEWHMLTKPNLLWVRVMCAKYNLKPNEMTGDFKFPNGSVCLRAVAKVWPHVRRGTRWALGNGRRAQFWLDLWANTSEPLITVAIERIPEEFIQAPVAEFVTEIGEWWWEKFERFLPTNSLLLIAAVLPPSPSARPDRLVWGYTPNGVFSTKTTYEALTRGATDPSRPLWRTIWRAPAAQRVRHFLWLASRDRLFTNMERFCRHMAGGAACGLCGQPESTSHVLRDCVHARNIWEVLIPNSIRKEFFVHDARAWIWSNLVVYSPDGVANWASIFSITCWRIWTWRNLAVFSNNFVPLKVKIQDIRRRVDRYVSTMTCEAVLGTRDRHFILVMDGSLFKGPT</sequence>
<dbReference type="AlphaFoldDB" id="A0A9N7R5E9"/>
<evidence type="ECO:0000259" key="1">
    <source>
        <dbReference type="Pfam" id="PF13966"/>
    </source>
</evidence>
<proteinExistence type="predicted"/>
<keyword evidence="3" id="KW-1185">Reference proteome</keyword>
<dbReference type="Proteomes" id="UP001153555">
    <property type="component" value="Unassembled WGS sequence"/>
</dbReference>
<dbReference type="InterPro" id="IPR026960">
    <property type="entry name" value="RVT-Znf"/>
</dbReference>
<evidence type="ECO:0000313" key="3">
    <source>
        <dbReference type="Proteomes" id="UP001153555"/>
    </source>
</evidence>
<dbReference type="PANTHER" id="PTHR33116:SF78">
    <property type="entry name" value="OS12G0587133 PROTEIN"/>
    <property type="match status" value="1"/>
</dbReference>
<name>A0A9N7R5E9_STRHE</name>
<organism evidence="2 3">
    <name type="scientific">Striga hermonthica</name>
    <name type="common">Purple witchweed</name>
    <name type="synonym">Buchnera hermonthica</name>
    <dbReference type="NCBI Taxonomy" id="68872"/>
    <lineage>
        <taxon>Eukaryota</taxon>
        <taxon>Viridiplantae</taxon>
        <taxon>Streptophyta</taxon>
        <taxon>Embryophyta</taxon>
        <taxon>Tracheophyta</taxon>
        <taxon>Spermatophyta</taxon>
        <taxon>Magnoliopsida</taxon>
        <taxon>eudicotyledons</taxon>
        <taxon>Gunneridae</taxon>
        <taxon>Pentapetalae</taxon>
        <taxon>asterids</taxon>
        <taxon>lamiids</taxon>
        <taxon>Lamiales</taxon>
        <taxon>Orobanchaceae</taxon>
        <taxon>Buchnereae</taxon>
        <taxon>Striga</taxon>
    </lineage>
</organism>
<dbReference type="EMBL" id="CACSLK010011299">
    <property type="protein sequence ID" value="CAA0813004.1"/>
    <property type="molecule type" value="Genomic_DNA"/>
</dbReference>
<accession>A0A9N7R5E9</accession>
<dbReference type="PANTHER" id="PTHR33116">
    <property type="entry name" value="REVERSE TRANSCRIPTASE ZINC-BINDING DOMAIN-CONTAINING PROTEIN-RELATED-RELATED"/>
    <property type="match status" value="1"/>
</dbReference>
<comment type="caution">
    <text evidence="2">The sequence shown here is derived from an EMBL/GenBank/DDBJ whole genome shotgun (WGS) entry which is preliminary data.</text>
</comment>
<reference evidence="2" key="1">
    <citation type="submission" date="2019-12" db="EMBL/GenBank/DDBJ databases">
        <authorList>
            <person name="Scholes J."/>
        </authorList>
    </citation>
    <scope>NUCLEOTIDE SEQUENCE</scope>
</reference>